<accession>A0A146G714</accession>
<dbReference type="PANTHER" id="PTHR30213:SF1">
    <property type="entry name" value="INNER MEMBRANE PROTEIN YHJD"/>
    <property type="match status" value="1"/>
</dbReference>
<comment type="caution">
    <text evidence="7">The sequence shown here is derived from an EMBL/GenBank/DDBJ whole genome shotgun (WGS) entry which is preliminary data.</text>
</comment>
<dbReference type="Pfam" id="PF03631">
    <property type="entry name" value="Virul_fac_BrkB"/>
    <property type="match status" value="1"/>
</dbReference>
<comment type="subcellular location">
    <subcellularLocation>
        <location evidence="1">Cell membrane</location>
        <topology evidence="1">Multi-pass membrane protein</topology>
    </subcellularLocation>
</comment>
<feature type="transmembrane region" description="Helical" evidence="6">
    <location>
        <begin position="21"/>
        <end position="44"/>
    </location>
</feature>
<dbReference type="NCBIfam" id="TIGR00765">
    <property type="entry name" value="yihY_not_rbn"/>
    <property type="match status" value="1"/>
</dbReference>
<organism evidence="7 8">
    <name type="scientific">Terrimicrobium sacchariphilum</name>
    <dbReference type="NCBI Taxonomy" id="690879"/>
    <lineage>
        <taxon>Bacteria</taxon>
        <taxon>Pseudomonadati</taxon>
        <taxon>Verrucomicrobiota</taxon>
        <taxon>Terrimicrobiia</taxon>
        <taxon>Terrimicrobiales</taxon>
        <taxon>Terrimicrobiaceae</taxon>
        <taxon>Terrimicrobium</taxon>
    </lineage>
</organism>
<evidence type="ECO:0000256" key="2">
    <source>
        <dbReference type="ARBA" id="ARBA00022475"/>
    </source>
</evidence>
<evidence type="ECO:0000256" key="6">
    <source>
        <dbReference type="SAM" id="Phobius"/>
    </source>
</evidence>
<evidence type="ECO:0000256" key="3">
    <source>
        <dbReference type="ARBA" id="ARBA00022692"/>
    </source>
</evidence>
<feature type="transmembrane region" description="Helical" evidence="6">
    <location>
        <begin position="207"/>
        <end position="228"/>
    </location>
</feature>
<dbReference type="GO" id="GO:0005886">
    <property type="term" value="C:plasma membrane"/>
    <property type="evidence" value="ECO:0007669"/>
    <property type="project" value="UniProtKB-SubCell"/>
</dbReference>
<dbReference type="PIRSF" id="PIRSF035875">
    <property type="entry name" value="RNase_BN"/>
    <property type="match status" value="1"/>
</dbReference>
<feature type="transmembrane region" description="Helical" evidence="6">
    <location>
        <begin position="174"/>
        <end position="195"/>
    </location>
</feature>
<keyword evidence="2" id="KW-1003">Cell membrane</keyword>
<feature type="transmembrane region" description="Helical" evidence="6">
    <location>
        <begin position="234"/>
        <end position="260"/>
    </location>
</feature>
<dbReference type="Proteomes" id="UP000076023">
    <property type="component" value="Unassembled WGS sequence"/>
</dbReference>
<sequence>MLKETVQQWTSDNVPTHGAALAYYTVFAIAPLLLIAISIAATIFGNEAASGELFRILRDWTGDSSAAFLQDMVRNGNSHPGAGLFSSIVGGVALVFGASSVFVQLQTSLNQIWHVESRQRQGVWAMVRNRLISFGFVLASGFVLLFSLVVTIGISFAGDFFTTMRGSYEAVAQIINSVVSVGIVTVLFALIYRYLPEAQIAWRDVWVGALLTAVLFTIGKFLVGFYLGRSGVGSVFGAAGSLIVFLVWVFYSAQIIFFGAEFTKVHAMRNRGASGSLRQRMSEMTANTAQQR</sequence>
<feature type="transmembrane region" description="Helical" evidence="6">
    <location>
        <begin position="131"/>
        <end position="154"/>
    </location>
</feature>
<evidence type="ECO:0000256" key="5">
    <source>
        <dbReference type="ARBA" id="ARBA00023136"/>
    </source>
</evidence>
<gene>
    <name evidence="7" type="ORF">TSACC_21765</name>
</gene>
<evidence type="ECO:0000256" key="1">
    <source>
        <dbReference type="ARBA" id="ARBA00004651"/>
    </source>
</evidence>
<keyword evidence="5 6" id="KW-0472">Membrane</keyword>
<dbReference type="PANTHER" id="PTHR30213">
    <property type="entry name" value="INNER MEMBRANE PROTEIN YHJD"/>
    <property type="match status" value="1"/>
</dbReference>
<evidence type="ECO:0000313" key="8">
    <source>
        <dbReference type="Proteomes" id="UP000076023"/>
    </source>
</evidence>
<keyword evidence="3 6" id="KW-0812">Transmembrane</keyword>
<dbReference type="STRING" id="690879.TSACC_21765"/>
<evidence type="ECO:0000313" key="7">
    <source>
        <dbReference type="EMBL" id="GAT33350.1"/>
    </source>
</evidence>
<proteinExistence type="predicted"/>
<dbReference type="InParanoid" id="A0A146G714"/>
<keyword evidence="4 6" id="KW-1133">Transmembrane helix</keyword>
<reference evidence="8" key="1">
    <citation type="journal article" date="2017" name="Genome Announc.">
        <title>Draft Genome Sequence of Terrimicrobium sacchariphilum NM-5T, a Facultative Anaerobic Soil Bacterium of the Class Spartobacteria.</title>
        <authorList>
            <person name="Qiu Y.L."/>
            <person name="Tourlousse D.M."/>
            <person name="Matsuura N."/>
            <person name="Ohashi A."/>
            <person name="Sekiguchi Y."/>
        </authorList>
    </citation>
    <scope>NUCLEOTIDE SEQUENCE [LARGE SCALE GENOMIC DNA]</scope>
    <source>
        <strain evidence="8">NM-5</strain>
    </source>
</reference>
<feature type="transmembrane region" description="Helical" evidence="6">
    <location>
        <begin position="82"/>
        <end position="103"/>
    </location>
</feature>
<keyword evidence="8" id="KW-1185">Reference proteome</keyword>
<dbReference type="AlphaFoldDB" id="A0A146G714"/>
<name>A0A146G714_TERSA</name>
<evidence type="ECO:0000256" key="4">
    <source>
        <dbReference type="ARBA" id="ARBA00022989"/>
    </source>
</evidence>
<protein>
    <submittedName>
        <fullName evidence="7">Membrane protein</fullName>
    </submittedName>
</protein>
<dbReference type="InterPro" id="IPR017039">
    <property type="entry name" value="Virul_fac_BrkB"/>
</dbReference>
<dbReference type="FunCoup" id="A0A146G714">
    <property type="interactions" value="136"/>
</dbReference>
<dbReference type="EMBL" id="BDCO01000002">
    <property type="protein sequence ID" value="GAT33350.1"/>
    <property type="molecule type" value="Genomic_DNA"/>
</dbReference>